<name>A0ABR1JU84_9AGAR</name>
<protein>
    <submittedName>
        <fullName evidence="2">Uncharacterized protein</fullName>
    </submittedName>
</protein>
<reference evidence="2 3" key="1">
    <citation type="submission" date="2024-01" db="EMBL/GenBank/DDBJ databases">
        <title>A draft genome for the cacao thread blight pathogen Marasmiellus scandens.</title>
        <authorList>
            <person name="Baruah I.K."/>
            <person name="Leung J."/>
            <person name="Bukari Y."/>
            <person name="Amoako-Attah I."/>
            <person name="Meinhardt L.W."/>
            <person name="Bailey B.A."/>
            <person name="Cohen S.P."/>
        </authorList>
    </citation>
    <scope>NUCLEOTIDE SEQUENCE [LARGE SCALE GENOMIC DNA]</scope>
    <source>
        <strain evidence="2 3">GH-19</strain>
    </source>
</reference>
<keyword evidence="1" id="KW-0732">Signal</keyword>
<feature type="signal peptide" evidence="1">
    <location>
        <begin position="1"/>
        <end position="22"/>
    </location>
</feature>
<evidence type="ECO:0000313" key="3">
    <source>
        <dbReference type="Proteomes" id="UP001498398"/>
    </source>
</evidence>
<evidence type="ECO:0000256" key="1">
    <source>
        <dbReference type="SAM" id="SignalP"/>
    </source>
</evidence>
<sequence length="168" mass="17960">MRFSALTAVAAAAVAVVSPVSAATASTSLSITLGNTLTAANHYGAPNPPWVKGAKAGWYYGDHTELLNIFEYFIPCLKDSLICKILDLLPLCLHCPKPPKHPHNPPPPPSDGWTPTFSNLTAATQADGFLTFGLVDTVDDCKTMCLNVEGCVFINSKNFPLVKCHDCD</sequence>
<gene>
    <name evidence="2" type="ORF">VKT23_006211</name>
</gene>
<proteinExistence type="predicted"/>
<dbReference type="EMBL" id="JBANRG010000007">
    <property type="protein sequence ID" value="KAK7465000.1"/>
    <property type="molecule type" value="Genomic_DNA"/>
</dbReference>
<feature type="chain" id="PRO_5045640001" evidence="1">
    <location>
        <begin position="23"/>
        <end position="168"/>
    </location>
</feature>
<organism evidence="2 3">
    <name type="scientific">Marasmiellus scandens</name>
    <dbReference type="NCBI Taxonomy" id="2682957"/>
    <lineage>
        <taxon>Eukaryota</taxon>
        <taxon>Fungi</taxon>
        <taxon>Dikarya</taxon>
        <taxon>Basidiomycota</taxon>
        <taxon>Agaricomycotina</taxon>
        <taxon>Agaricomycetes</taxon>
        <taxon>Agaricomycetidae</taxon>
        <taxon>Agaricales</taxon>
        <taxon>Marasmiineae</taxon>
        <taxon>Omphalotaceae</taxon>
        <taxon>Marasmiellus</taxon>
    </lineage>
</organism>
<comment type="caution">
    <text evidence="2">The sequence shown here is derived from an EMBL/GenBank/DDBJ whole genome shotgun (WGS) entry which is preliminary data.</text>
</comment>
<accession>A0ABR1JU84</accession>
<dbReference type="Proteomes" id="UP001498398">
    <property type="component" value="Unassembled WGS sequence"/>
</dbReference>
<evidence type="ECO:0000313" key="2">
    <source>
        <dbReference type="EMBL" id="KAK7465000.1"/>
    </source>
</evidence>
<keyword evidence="3" id="KW-1185">Reference proteome</keyword>